<dbReference type="Proteomes" id="UP001331691">
    <property type="component" value="Unassembled WGS sequence"/>
</dbReference>
<sequence>MPMPSYSPYFKTVYDEQAPVGNLGRGTHYSILSAVQWKSPLYANHAKPQIHTFALLWDEDHDERVINVLEVAYMANLMPAVKYVGERKGSLMVVFDSIIKALGNTVLSPMFKEWFRICQAGYADDVWHFEYGFDDNPALTGIVNDKSEKVNLYMANIANLWPLGQAEYKPVNLMERQKPIAPPVFPNGSNSLFNKQ</sequence>
<protein>
    <submittedName>
        <fullName evidence="1">Uncharacterized protein</fullName>
    </submittedName>
</protein>
<evidence type="ECO:0000313" key="1">
    <source>
        <dbReference type="EMBL" id="MEE9657491.1"/>
    </source>
</evidence>
<evidence type="ECO:0000313" key="2">
    <source>
        <dbReference type="Proteomes" id="UP001331691"/>
    </source>
</evidence>
<accession>A0AB35XFJ4</accession>
<organism evidence="1 2">
    <name type="scientific">Kluyvera ascorbata</name>
    <dbReference type="NCBI Taxonomy" id="51288"/>
    <lineage>
        <taxon>Bacteria</taxon>
        <taxon>Pseudomonadati</taxon>
        <taxon>Pseudomonadota</taxon>
        <taxon>Gammaproteobacteria</taxon>
        <taxon>Enterobacterales</taxon>
        <taxon>Enterobacteriaceae</taxon>
        <taxon>Kluyvera</taxon>
    </lineage>
</organism>
<reference evidence="1 2" key="1">
    <citation type="submission" date="2023-10" db="EMBL/GenBank/DDBJ databases">
        <title>Wastewater isolates of ESBL- and carbapenemase-producing Gram-negative bacteria from New Zealand.</title>
        <authorList>
            <person name="Straub C."/>
            <person name="Weaver L."/>
            <person name="Cornelius A."/>
            <person name="Mcgill E."/>
            <person name="Dyet K."/>
            <person name="White L."/>
            <person name="Pattis I."/>
        </authorList>
    </citation>
    <scope>NUCLEOTIDE SEQUENCE [LARGE SCALE GENOMIC DNA]</scope>
    <source>
        <strain evidence="1 2">ESBL09</strain>
    </source>
</reference>
<dbReference type="AlphaFoldDB" id="A0AB35XFJ4"/>
<name>A0AB35XFJ4_9ENTR</name>
<proteinExistence type="predicted"/>
<dbReference type="EMBL" id="JAZKKV010000004">
    <property type="protein sequence ID" value="MEE9657491.1"/>
    <property type="molecule type" value="Genomic_DNA"/>
</dbReference>
<keyword evidence="2" id="KW-1185">Reference proteome</keyword>
<gene>
    <name evidence="1" type="ORF">V4836_25900</name>
</gene>
<comment type="caution">
    <text evidence="1">The sequence shown here is derived from an EMBL/GenBank/DDBJ whole genome shotgun (WGS) entry which is preliminary data.</text>
</comment>
<dbReference type="RefSeq" id="WP_283669607.1">
    <property type="nucleotide sequence ID" value="NZ_JAZKKV010000004.1"/>
</dbReference>